<evidence type="ECO:0000256" key="8">
    <source>
        <dbReference type="SAM" id="Phobius"/>
    </source>
</evidence>
<dbReference type="PRINTS" id="PR00812">
    <property type="entry name" value="BCTERIALGSPF"/>
</dbReference>
<keyword evidence="6 8" id="KW-0472">Membrane</keyword>
<keyword evidence="4 8" id="KW-0812">Transmembrane</keyword>
<evidence type="ECO:0000256" key="6">
    <source>
        <dbReference type="ARBA" id="ARBA00023136"/>
    </source>
</evidence>
<protein>
    <submittedName>
        <fullName evidence="10">Type II secretion system protein F</fullName>
    </submittedName>
</protein>
<dbReference type="InterPro" id="IPR042094">
    <property type="entry name" value="T2SS_GspF_sf"/>
</dbReference>
<proteinExistence type="inferred from homology"/>
<dbReference type="EMBL" id="CP036291">
    <property type="protein sequence ID" value="QDU90381.1"/>
    <property type="molecule type" value="Genomic_DNA"/>
</dbReference>
<accession>A0A518DFY3</accession>
<comment type="subcellular location">
    <subcellularLocation>
        <location evidence="1">Cell membrane</location>
        <topology evidence="1">Multi-pass membrane protein</topology>
    </subcellularLocation>
</comment>
<dbReference type="OrthoDB" id="249715at2"/>
<evidence type="ECO:0000256" key="2">
    <source>
        <dbReference type="ARBA" id="ARBA00005745"/>
    </source>
</evidence>
<evidence type="ECO:0000256" key="3">
    <source>
        <dbReference type="ARBA" id="ARBA00022475"/>
    </source>
</evidence>
<keyword evidence="11" id="KW-1185">Reference proteome</keyword>
<sequence length="411" mass="43016">MNASAAPPLEESLDPSADAAALSLSAATRGPTQGPPPRRLPGLQGSAPGASSAAARGPRAKGAGSKPLDKRDLVMMVTQLSIMTRSGVDVADAINSIAGRASKPAVRESLSQLHAALQEGSRLSQALAAQGDRFGGVMTASVAAGEASGKLPQVLDRMRVLMRDELRLRSAIRSVVSYPLVLMVVTFGVLGAMVFFVLPQFGSIYESSQAPTPVVTKLLLNTASVIRTYWWAVAAAGGLGLVGAARLARSATGRRWIDRTCFQIPLLRSVCRSLGVGRVFRLQGVLLESGVPLLEVLQLTKSVSRNSLMKDLNARMQQAVLVGKRMSSALEGHVCVPDGALEMVATAEANGQLAGVLQTVGEFFESEGEQQLKEVVKIAEPIIIVLLGVVVGAIVLAVMMPMLDLSTAGAH</sequence>
<keyword evidence="3" id="KW-1003">Cell membrane</keyword>
<evidence type="ECO:0000256" key="1">
    <source>
        <dbReference type="ARBA" id="ARBA00004651"/>
    </source>
</evidence>
<gene>
    <name evidence="10" type="primary">epsF_5</name>
    <name evidence="10" type="ORF">Pla175_37850</name>
</gene>
<dbReference type="InterPro" id="IPR003004">
    <property type="entry name" value="GspF/PilC"/>
</dbReference>
<feature type="transmembrane region" description="Helical" evidence="8">
    <location>
        <begin position="382"/>
        <end position="403"/>
    </location>
</feature>
<evidence type="ECO:0000313" key="10">
    <source>
        <dbReference type="EMBL" id="QDU90381.1"/>
    </source>
</evidence>
<feature type="domain" description="Type II secretion system protein GspF" evidence="9">
    <location>
        <begin position="77"/>
        <end position="199"/>
    </location>
</feature>
<feature type="transmembrane region" description="Helical" evidence="8">
    <location>
        <begin position="175"/>
        <end position="198"/>
    </location>
</feature>
<dbReference type="PANTHER" id="PTHR30012:SF0">
    <property type="entry name" value="TYPE II SECRETION SYSTEM PROTEIN F-RELATED"/>
    <property type="match status" value="1"/>
</dbReference>
<dbReference type="Gene3D" id="1.20.81.30">
    <property type="entry name" value="Type II secretion system (T2SS), domain F"/>
    <property type="match status" value="2"/>
</dbReference>
<dbReference type="AlphaFoldDB" id="A0A518DFY3"/>
<evidence type="ECO:0000259" key="9">
    <source>
        <dbReference type="Pfam" id="PF00482"/>
    </source>
</evidence>
<evidence type="ECO:0000256" key="4">
    <source>
        <dbReference type="ARBA" id="ARBA00022692"/>
    </source>
</evidence>
<feature type="transmembrane region" description="Helical" evidence="8">
    <location>
        <begin position="229"/>
        <end position="248"/>
    </location>
</feature>
<reference evidence="10 11" key="1">
    <citation type="submission" date="2019-02" db="EMBL/GenBank/DDBJ databases">
        <title>Deep-cultivation of Planctomycetes and their phenomic and genomic characterization uncovers novel biology.</title>
        <authorList>
            <person name="Wiegand S."/>
            <person name="Jogler M."/>
            <person name="Boedeker C."/>
            <person name="Pinto D."/>
            <person name="Vollmers J."/>
            <person name="Rivas-Marin E."/>
            <person name="Kohn T."/>
            <person name="Peeters S.H."/>
            <person name="Heuer A."/>
            <person name="Rast P."/>
            <person name="Oberbeckmann S."/>
            <person name="Bunk B."/>
            <person name="Jeske O."/>
            <person name="Meyerdierks A."/>
            <person name="Storesund J.E."/>
            <person name="Kallscheuer N."/>
            <person name="Luecker S."/>
            <person name="Lage O.M."/>
            <person name="Pohl T."/>
            <person name="Merkel B.J."/>
            <person name="Hornburger P."/>
            <person name="Mueller R.-W."/>
            <person name="Bruemmer F."/>
            <person name="Labrenz M."/>
            <person name="Spormann A.M."/>
            <person name="Op den Camp H."/>
            <person name="Overmann J."/>
            <person name="Amann R."/>
            <person name="Jetten M.S.M."/>
            <person name="Mascher T."/>
            <person name="Medema M.H."/>
            <person name="Devos D.P."/>
            <person name="Kaster A.-K."/>
            <person name="Ovreas L."/>
            <person name="Rohde M."/>
            <person name="Galperin M.Y."/>
            <person name="Jogler C."/>
        </authorList>
    </citation>
    <scope>NUCLEOTIDE SEQUENCE [LARGE SCALE GENOMIC DNA]</scope>
    <source>
        <strain evidence="10 11">Pla175</strain>
    </source>
</reference>
<evidence type="ECO:0000313" key="11">
    <source>
        <dbReference type="Proteomes" id="UP000317429"/>
    </source>
</evidence>
<feature type="region of interest" description="Disordered" evidence="7">
    <location>
        <begin position="1"/>
        <end position="68"/>
    </location>
</feature>
<dbReference type="RefSeq" id="WP_145288754.1">
    <property type="nucleotide sequence ID" value="NZ_CP036291.1"/>
</dbReference>
<evidence type="ECO:0000256" key="5">
    <source>
        <dbReference type="ARBA" id="ARBA00022989"/>
    </source>
</evidence>
<name>A0A518DFY3_9BACT</name>
<dbReference type="Pfam" id="PF00482">
    <property type="entry name" value="T2SSF"/>
    <property type="match status" value="2"/>
</dbReference>
<dbReference type="PANTHER" id="PTHR30012">
    <property type="entry name" value="GENERAL SECRETION PATHWAY PROTEIN"/>
    <property type="match status" value="1"/>
</dbReference>
<dbReference type="GO" id="GO:0005886">
    <property type="term" value="C:plasma membrane"/>
    <property type="evidence" value="ECO:0007669"/>
    <property type="project" value="UniProtKB-SubCell"/>
</dbReference>
<dbReference type="InterPro" id="IPR018076">
    <property type="entry name" value="T2SS_GspF_dom"/>
</dbReference>
<feature type="compositionally biased region" description="Low complexity" evidence="7">
    <location>
        <begin position="40"/>
        <end position="66"/>
    </location>
</feature>
<evidence type="ECO:0000256" key="7">
    <source>
        <dbReference type="SAM" id="MobiDB-lite"/>
    </source>
</evidence>
<feature type="domain" description="Type II secretion system protein GspF" evidence="9">
    <location>
        <begin position="284"/>
        <end position="401"/>
    </location>
</feature>
<dbReference type="Proteomes" id="UP000317429">
    <property type="component" value="Chromosome"/>
</dbReference>
<keyword evidence="5 8" id="KW-1133">Transmembrane helix</keyword>
<organism evidence="10 11">
    <name type="scientific">Pirellulimonas nuda</name>
    <dbReference type="NCBI Taxonomy" id="2528009"/>
    <lineage>
        <taxon>Bacteria</taxon>
        <taxon>Pseudomonadati</taxon>
        <taxon>Planctomycetota</taxon>
        <taxon>Planctomycetia</taxon>
        <taxon>Pirellulales</taxon>
        <taxon>Lacipirellulaceae</taxon>
        <taxon>Pirellulimonas</taxon>
    </lineage>
</organism>
<comment type="similarity">
    <text evidence="2">Belongs to the GSP F family.</text>
</comment>
<feature type="compositionally biased region" description="Low complexity" evidence="7">
    <location>
        <begin position="14"/>
        <end position="32"/>
    </location>
</feature>
<dbReference type="KEGG" id="pnd:Pla175_37850"/>